<reference evidence="3 4" key="1">
    <citation type="submission" date="2022-09" db="EMBL/GenBank/DDBJ databases">
        <authorList>
            <person name="Kop L."/>
        </authorList>
    </citation>
    <scope>NUCLEOTIDE SEQUENCE [LARGE SCALE GENOMIC DNA]</scope>
    <source>
        <strain evidence="3 4">347</strain>
    </source>
</reference>
<evidence type="ECO:0000313" key="4">
    <source>
        <dbReference type="Proteomes" id="UP001157733"/>
    </source>
</evidence>
<protein>
    <submittedName>
        <fullName evidence="3">Uncharacterized protein</fullName>
    </submittedName>
</protein>
<keyword evidence="4" id="KW-1185">Reference proteome</keyword>
<keyword evidence="1" id="KW-1133">Transmembrane helix</keyword>
<feature type="chain" id="PRO_5045273990" evidence="2">
    <location>
        <begin position="24"/>
        <end position="274"/>
    </location>
</feature>
<keyword evidence="2" id="KW-0732">Signal</keyword>
<sequence>MFAVTLLLAGLQAVLASAALASAAPLDIHTTPVVGKDGRVRITLHLENTGSRSLHHVHPMFHFHHTMSHMPMIHELKPGQSVTLVNDQHPPVVRVGSYPLVAMVNYKNDADSDATRTQLHTSSFHYEEPLRAVIDGDIEARHRENTDTSTLRIAIRNNSTSFKNVRLMLLLPPELTARSFQGMRGFTIHGGQEKQFEVPVQKVVGRPGGEYPVHLLVEYGEMLKHYSSDITGSVYFGPDWGQEPFWPQLVVFLFLFLTLTTLLLRRWRHRRRKV</sequence>
<evidence type="ECO:0000256" key="1">
    <source>
        <dbReference type="SAM" id="Phobius"/>
    </source>
</evidence>
<keyword evidence="1" id="KW-0472">Membrane</keyword>
<keyword evidence="1" id="KW-0812">Transmembrane</keyword>
<evidence type="ECO:0000313" key="3">
    <source>
        <dbReference type="EMBL" id="CAI2718049.1"/>
    </source>
</evidence>
<name>A0ABM9HD06_9BACT</name>
<organism evidence="3 4">
    <name type="scientific">Nitrospina watsonii</name>
    <dbReference type="NCBI Taxonomy" id="1323948"/>
    <lineage>
        <taxon>Bacteria</taxon>
        <taxon>Pseudomonadati</taxon>
        <taxon>Nitrospinota/Tectimicrobiota group</taxon>
        <taxon>Nitrospinota</taxon>
        <taxon>Nitrospinia</taxon>
        <taxon>Nitrospinales</taxon>
        <taxon>Nitrospinaceae</taxon>
        <taxon>Nitrospina</taxon>
    </lineage>
</organism>
<accession>A0ABM9HD06</accession>
<feature type="transmembrane region" description="Helical" evidence="1">
    <location>
        <begin position="245"/>
        <end position="264"/>
    </location>
</feature>
<feature type="signal peptide" evidence="2">
    <location>
        <begin position="1"/>
        <end position="23"/>
    </location>
</feature>
<evidence type="ECO:0000256" key="2">
    <source>
        <dbReference type="SAM" id="SignalP"/>
    </source>
</evidence>
<dbReference type="EMBL" id="OX336137">
    <property type="protein sequence ID" value="CAI2718049.1"/>
    <property type="molecule type" value="Genomic_DNA"/>
</dbReference>
<gene>
    <name evidence="3" type="ORF">NSPWAT_1190</name>
</gene>
<proteinExistence type="predicted"/>
<dbReference type="Proteomes" id="UP001157733">
    <property type="component" value="Chromosome"/>
</dbReference>
<dbReference type="RefSeq" id="WP_282010959.1">
    <property type="nucleotide sequence ID" value="NZ_OX336137.1"/>
</dbReference>